<name>A0A1R2CCS9_9CILI</name>
<organism evidence="6 7">
    <name type="scientific">Stentor coeruleus</name>
    <dbReference type="NCBI Taxonomy" id="5963"/>
    <lineage>
        <taxon>Eukaryota</taxon>
        <taxon>Sar</taxon>
        <taxon>Alveolata</taxon>
        <taxon>Ciliophora</taxon>
        <taxon>Postciliodesmatophora</taxon>
        <taxon>Heterotrichea</taxon>
        <taxon>Heterotrichida</taxon>
        <taxon>Stentoridae</taxon>
        <taxon>Stentor</taxon>
    </lineage>
</organism>
<dbReference type="AlphaFoldDB" id="A0A1R2CCS9"/>
<dbReference type="InterPro" id="IPR007941">
    <property type="entry name" value="DUF726"/>
</dbReference>
<comment type="caution">
    <text evidence="6">The sequence shown here is derived from an EMBL/GenBank/DDBJ whole genome shotgun (WGS) entry which is preliminary data.</text>
</comment>
<keyword evidence="7" id="KW-1185">Reference proteome</keyword>
<evidence type="ECO:0000256" key="2">
    <source>
        <dbReference type="ARBA" id="ARBA00009824"/>
    </source>
</evidence>
<evidence type="ECO:0000256" key="1">
    <source>
        <dbReference type="ARBA" id="ARBA00004141"/>
    </source>
</evidence>
<evidence type="ECO:0000313" key="6">
    <source>
        <dbReference type="EMBL" id="OMJ86803.1"/>
    </source>
</evidence>
<dbReference type="Pfam" id="PF05277">
    <property type="entry name" value="DUF726"/>
    <property type="match status" value="1"/>
</dbReference>
<accession>A0A1R2CCS9</accession>
<evidence type="ECO:0000256" key="3">
    <source>
        <dbReference type="ARBA" id="ARBA00022692"/>
    </source>
</evidence>
<proteinExistence type="inferred from homology"/>
<dbReference type="EMBL" id="MPUH01000194">
    <property type="protein sequence ID" value="OMJ86803.1"/>
    <property type="molecule type" value="Genomic_DNA"/>
</dbReference>
<keyword evidence="5" id="KW-0472">Membrane</keyword>
<dbReference type="GO" id="GO:0016020">
    <property type="term" value="C:membrane"/>
    <property type="evidence" value="ECO:0007669"/>
    <property type="project" value="UniProtKB-SubCell"/>
</dbReference>
<evidence type="ECO:0000313" key="7">
    <source>
        <dbReference type="Proteomes" id="UP000187209"/>
    </source>
</evidence>
<evidence type="ECO:0000256" key="4">
    <source>
        <dbReference type="ARBA" id="ARBA00022989"/>
    </source>
</evidence>
<dbReference type="OrthoDB" id="313570at2759"/>
<comment type="similarity">
    <text evidence="2">Belongs to the TMCO4 family.</text>
</comment>
<dbReference type="SUPFAM" id="SSF53474">
    <property type="entry name" value="alpha/beta-Hydrolases"/>
    <property type="match status" value="1"/>
</dbReference>
<reference evidence="6 7" key="1">
    <citation type="submission" date="2016-11" db="EMBL/GenBank/DDBJ databases">
        <title>The macronuclear genome of Stentor coeruleus: a giant cell with tiny introns.</title>
        <authorList>
            <person name="Slabodnick M."/>
            <person name="Ruby J.G."/>
            <person name="Reiff S.B."/>
            <person name="Swart E.C."/>
            <person name="Gosai S."/>
            <person name="Prabakaran S."/>
            <person name="Witkowska E."/>
            <person name="Larue G.E."/>
            <person name="Fisher S."/>
            <person name="Freeman R.M."/>
            <person name="Gunawardena J."/>
            <person name="Chu W."/>
            <person name="Stover N.A."/>
            <person name="Gregory B.D."/>
            <person name="Nowacki M."/>
            <person name="Derisi J."/>
            <person name="Roy S.W."/>
            <person name="Marshall W.F."/>
            <person name="Sood P."/>
        </authorList>
    </citation>
    <scope>NUCLEOTIDE SEQUENCE [LARGE SCALE GENOMIC DNA]</scope>
    <source>
        <strain evidence="6">WM001</strain>
    </source>
</reference>
<sequence>MPIDQAHEKIIKLIGESNIAVSELIKIVNQANKEAILNIETKKYKDLGRKIAEKISNEELENEGIPEVPIESITQSNKFIINIFGYCSTDFRGEIIFLCEQTYYKSLLNGMLKRKEDFYFAAVFFSLVSESKDNIKIILEDLFTSSGLSNIQIMYEQHNFFNLFPVKNQNLIEKLVTSRFLKEIQSTILDGIKICIKDFLISIKDNWSILLADHAVINMVYHLLKTQHENNDRVDELINAFQDICNIYYIPDCEWRPLSINQKLKTYTILLLLYAELLPEFLPIPGKTFCFCIKYLPEYREKLRQLSKNFQIFLYEDLEKMPGLKENTFLPIKIIESVVPEIFNQFNLPETLNYAKYFRGLEVKNIFKVFECRIFNVQKLLSASMPQNIKFENISKKKSMHIIICVSGYLSEFDKNISSWMKLLKKYPESSIFSYVWDSSSLMHMAKNIFHYKKDYPKDQGFFSELLGRVTPFKGHFLDHMRSAVIAGKILAYILQNEDFAYFTISLVGFSLGTMVLLSCLEELSHTCTKKIHDLILMGSAIPKENEVYMQKFKNVVTGKYVNCYSENDWILKSCFKIATGESAFGSGDVKDMTNINVSSSVNGHTYYRNNFFGVFDSIENF</sequence>
<comment type="subcellular location">
    <subcellularLocation>
        <location evidence="1">Membrane</location>
        <topology evidence="1">Multi-pass membrane protein</topology>
    </subcellularLocation>
</comment>
<protein>
    <submittedName>
        <fullName evidence="6">Uncharacterized protein</fullName>
    </submittedName>
</protein>
<evidence type="ECO:0000256" key="5">
    <source>
        <dbReference type="ARBA" id="ARBA00023136"/>
    </source>
</evidence>
<dbReference type="PANTHER" id="PTHR17920:SF3">
    <property type="entry name" value="TRANSMEMBRANE AND COILED-COIL DOMAIN-CONTAINING PROTEIN 4"/>
    <property type="match status" value="1"/>
</dbReference>
<keyword evidence="3" id="KW-0812">Transmembrane</keyword>
<dbReference type="PANTHER" id="PTHR17920">
    <property type="entry name" value="TRANSMEMBRANE AND COILED-COIL DOMAIN-CONTAINING PROTEIN 4 TMCO4"/>
    <property type="match status" value="1"/>
</dbReference>
<dbReference type="Proteomes" id="UP000187209">
    <property type="component" value="Unassembled WGS sequence"/>
</dbReference>
<gene>
    <name evidence="6" type="ORF">SteCoe_11573</name>
</gene>
<keyword evidence="4" id="KW-1133">Transmembrane helix</keyword>
<dbReference type="InterPro" id="IPR029058">
    <property type="entry name" value="AB_hydrolase_fold"/>
</dbReference>